<dbReference type="AlphaFoldDB" id="A0A8H8BUT4"/>
<organism evidence="1 2">
    <name type="scientific">Cadophora malorum</name>
    <dbReference type="NCBI Taxonomy" id="108018"/>
    <lineage>
        <taxon>Eukaryota</taxon>
        <taxon>Fungi</taxon>
        <taxon>Dikarya</taxon>
        <taxon>Ascomycota</taxon>
        <taxon>Pezizomycotina</taxon>
        <taxon>Leotiomycetes</taxon>
        <taxon>Helotiales</taxon>
        <taxon>Ploettnerulaceae</taxon>
        <taxon>Cadophora</taxon>
    </lineage>
</organism>
<comment type="caution">
    <text evidence="1">The sequence shown here is derived from an EMBL/GenBank/DDBJ whole genome shotgun (WGS) entry which is preliminary data.</text>
</comment>
<keyword evidence="2" id="KW-1185">Reference proteome</keyword>
<gene>
    <name evidence="1" type="ORF">IFR04_002065</name>
</gene>
<name>A0A8H8BUT4_9HELO</name>
<evidence type="ECO:0000313" key="1">
    <source>
        <dbReference type="EMBL" id="KAG4424717.1"/>
    </source>
</evidence>
<reference evidence="1" key="1">
    <citation type="submission" date="2021-02" db="EMBL/GenBank/DDBJ databases">
        <title>Genome sequence Cadophora malorum strain M34.</title>
        <authorList>
            <person name="Stefanovic E."/>
            <person name="Vu D."/>
            <person name="Scully C."/>
            <person name="Dijksterhuis J."/>
            <person name="Roader J."/>
            <person name="Houbraken J."/>
        </authorList>
    </citation>
    <scope>NUCLEOTIDE SEQUENCE</scope>
    <source>
        <strain evidence="1">M34</strain>
    </source>
</reference>
<accession>A0A8H8BUT4</accession>
<protein>
    <submittedName>
        <fullName evidence="1">Uncharacterized protein</fullName>
    </submittedName>
</protein>
<evidence type="ECO:0000313" key="2">
    <source>
        <dbReference type="Proteomes" id="UP000664132"/>
    </source>
</evidence>
<dbReference type="EMBL" id="JAFJYH010000017">
    <property type="protein sequence ID" value="KAG4424717.1"/>
    <property type="molecule type" value="Genomic_DNA"/>
</dbReference>
<sequence length="165" mass="18708">MTDARAEKATRMLKDLGYLASGRAIDPDSKSGMKELWDWYGLQSVEEGKDVHIAVVSHASFLWKMTGEELGDYFGNAEFRTYRFKGEEDGLKEREKGWDLVEVQESLDRPHPSTSKEDLVKRALEREKAKGADLKIPRGAVSVVEHVEDPKRPSMTAVLDPRLFL</sequence>
<proteinExistence type="predicted"/>
<dbReference type="Proteomes" id="UP000664132">
    <property type="component" value="Unassembled WGS sequence"/>
</dbReference>
<dbReference type="OrthoDB" id="496981at2759"/>